<comment type="caution">
    <text evidence="1">The sequence shown here is derived from an EMBL/GenBank/DDBJ whole genome shotgun (WGS) entry which is preliminary data.</text>
</comment>
<accession>A0A9N7Z3D7</accession>
<dbReference type="Proteomes" id="UP001153269">
    <property type="component" value="Unassembled WGS sequence"/>
</dbReference>
<gene>
    <name evidence="1" type="ORF">PLEPLA_LOCUS36147</name>
</gene>
<evidence type="ECO:0000313" key="1">
    <source>
        <dbReference type="EMBL" id="CAB1448496.1"/>
    </source>
</evidence>
<evidence type="ECO:0000313" key="2">
    <source>
        <dbReference type="Proteomes" id="UP001153269"/>
    </source>
</evidence>
<reference evidence="1" key="1">
    <citation type="submission" date="2020-03" db="EMBL/GenBank/DDBJ databases">
        <authorList>
            <person name="Weist P."/>
        </authorList>
    </citation>
    <scope>NUCLEOTIDE SEQUENCE</scope>
</reference>
<sequence length="81" mass="9000">MSLKRNDIAPLKLEKSAVTMRRFSRPACRSMVLLSPPTSRVMSQAGVVSTLEVHRRLHYSRLCFLLWITASANRTAGGAAQ</sequence>
<dbReference type="AlphaFoldDB" id="A0A9N7Z3D7"/>
<proteinExistence type="predicted"/>
<keyword evidence="2" id="KW-1185">Reference proteome</keyword>
<name>A0A9N7Z3D7_PLEPL</name>
<protein>
    <submittedName>
        <fullName evidence="1">Uncharacterized protein</fullName>
    </submittedName>
</protein>
<dbReference type="EMBL" id="CADEAL010003981">
    <property type="protein sequence ID" value="CAB1448496.1"/>
    <property type="molecule type" value="Genomic_DNA"/>
</dbReference>
<organism evidence="1 2">
    <name type="scientific">Pleuronectes platessa</name>
    <name type="common">European plaice</name>
    <dbReference type="NCBI Taxonomy" id="8262"/>
    <lineage>
        <taxon>Eukaryota</taxon>
        <taxon>Metazoa</taxon>
        <taxon>Chordata</taxon>
        <taxon>Craniata</taxon>
        <taxon>Vertebrata</taxon>
        <taxon>Euteleostomi</taxon>
        <taxon>Actinopterygii</taxon>
        <taxon>Neopterygii</taxon>
        <taxon>Teleostei</taxon>
        <taxon>Neoteleostei</taxon>
        <taxon>Acanthomorphata</taxon>
        <taxon>Carangaria</taxon>
        <taxon>Pleuronectiformes</taxon>
        <taxon>Pleuronectoidei</taxon>
        <taxon>Pleuronectidae</taxon>
        <taxon>Pleuronectes</taxon>
    </lineage>
</organism>